<dbReference type="InterPro" id="IPR001789">
    <property type="entry name" value="Sig_transdc_resp-reg_receiver"/>
</dbReference>
<dbReference type="Pfam" id="PF00158">
    <property type="entry name" value="Sigma54_activat"/>
    <property type="match status" value="1"/>
</dbReference>
<dbReference type="PROSITE" id="PS00688">
    <property type="entry name" value="SIGMA54_INTERACT_3"/>
    <property type="match status" value="1"/>
</dbReference>
<sequence>MPIVTPAFRIFIVEDNEWYGQLLAYRLNQNPDYTVTRFASAQECLSQLAQKPDLISLDYGLPDMAGDEVFRRIKVQLPDVAVVVISAQEDVRTAISLLRQGAYDYLVKDEDTPDRLWHVAGNVQRQVTLRRENEQLRQQLGQATDPRRTLLGCSPQMQQLQGLIEKAARTNISVSLTGETGTGKELVAKAIHALSEQRTGAFVAVNVAAIPRELLESELFGHEKGAFTGAVSRRVGRFEEAHQGTLFLDEIADLDFSLQSKLLRALQEREVYRVGGNSAIRFDARLIVATHHDLAERVRQGAFREDLFYRLLGLPIALPPLRERGDDVLLLAKAFLRDFATRNNLAVHSFSPAACLKLQQYAFPGNVRELKAVVELGAVLAEGDTVEPVDLQLRPTSPAASPETAAPLRAQVASIVQRCLDANQGNILQAAAQLCIGKSTLYRMLQNKEVYIK</sequence>
<dbReference type="SMART" id="SM00382">
    <property type="entry name" value="AAA"/>
    <property type="match status" value="1"/>
</dbReference>
<dbReference type="Pfam" id="PF25601">
    <property type="entry name" value="AAA_lid_14"/>
    <property type="match status" value="1"/>
</dbReference>
<protein>
    <submittedName>
        <fullName evidence="8">Sigma-54-dependent Fis family transcriptional regulator</fullName>
    </submittedName>
</protein>
<dbReference type="SUPFAM" id="SSF46689">
    <property type="entry name" value="Homeodomain-like"/>
    <property type="match status" value="1"/>
</dbReference>
<dbReference type="PROSITE" id="PS50045">
    <property type="entry name" value="SIGMA54_INTERACT_4"/>
    <property type="match status" value="1"/>
</dbReference>
<dbReference type="PANTHER" id="PTHR32071">
    <property type="entry name" value="TRANSCRIPTIONAL REGULATORY PROTEIN"/>
    <property type="match status" value="1"/>
</dbReference>
<reference evidence="8 9" key="1">
    <citation type="submission" date="2020-11" db="EMBL/GenBank/DDBJ databases">
        <title>Hymenobacter sp.</title>
        <authorList>
            <person name="Kim M.K."/>
        </authorList>
    </citation>
    <scope>NUCLEOTIDE SEQUENCE [LARGE SCALE GENOMIC DNA]</scope>
    <source>
        <strain evidence="8 9">BT594</strain>
    </source>
</reference>
<dbReference type="Gene3D" id="3.40.50.2300">
    <property type="match status" value="1"/>
</dbReference>
<dbReference type="InterPro" id="IPR002078">
    <property type="entry name" value="Sigma_54_int"/>
</dbReference>
<comment type="caution">
    <text evidence="8">The sequence shown here is derived from an EMBL/GenBank/DDBJ whole genome shotgun (WGS) entry which is preliminary data.</text>
</comment>
<dbReference type="CDD" id="cd00009">
    <property type="entry name" value="AAA"/>
    <property type="match status" value="1"/>
</dbReference>
<dbReference type="PROSITE" id="PS50110">
    <property type="entry name" value="RESPONSE_REGULATORY"/>
    <property type="match status" value="1"/>
</dbReference>
<evidence type="ECO:0000313" key="9">
    <source>
        <dbReference type="Proteomes" id="UP000601099"/>
    </source>
</evidence>
<dbReference type="SMART" id="SM00448">
    <property type="entry name" value="REC"/>
    <property type="match status" value="1"/>
</dbReference>
<dbReference type="InterPro" id="IPR003593">
    <property type="entry name" value="AAA+_ATPase"/>
</dbReference>
<dbReference type="InterPro" id="IPR058031">
    <property type="entry name" value="AAA_lid_NorR"/>
</dbReference>
<keyword evidence="2" id="KW-0067">ATP-binding</keyword>
<proteinExistence type="predicted"/>
<name>A0ABS0L4M5_9BACT</name>
<dbReference type="SUPFAM" id="SSF52172">
    <property type="entry name" value="CheY-like"/>
    <property type="match status" value="1"/>
</dbReference>
<evidence type="ECO:0000256" key="2">
    <source>
        <dbReference type="ARBA" id="ARBA00022840"/>
    </source>
</evidence>
<feature type="domain" description="Response regulatory" evidence="7">
    <location>
        <begin position="9"/>
        <end position="123"/>
    </location>
</feature>
<dbReference type="Gene3D" id="3.40.50.300">
    <property type="entry name" value="P-loop containing nucleotide triphosphate hydrolases"/>
    <property type="match status" value="1"/>
</dbReference>
<dbReference type="InterPro" id="IPR025944">
    <property type="entry name" value="Sigma_54_int_dom_CS"/>
</dbReference>
<evidence type="ECO:0000256" key="3">
    <source>
        <dbReference type="ARBA" id="ARBA00023015"/>
    </source>
</evidence>
<dbReference type="Gene3D" id="1.10.8.60">
    <property type="match status" value="1"/>
</dbReference>
<keyword evidence="5" id="KW-0597">Phosphoprotein</keyword>
<keyword evidence="4" id="KW-0804">Transcription</keyword>
<organism evidence="8 9">
    <name type="scientific">Hymenobacter guriensis</name>
    <dbReference type="NCBI Taxonomy" id="2793065"/>
    <lineage>
        <taxon>Bacteria</taxon>
        <taxon>Pseudomonadati</taxon>
        <taxon>Bacteroidota</taxon>
        <taxon>Cytophagia</taxon>
        <taxon>Cytophagales</taxon>
        <taxon>Hymenobacteraceae</taxon>
        <taxon>Hymenobacter</taxon>
    </lineage>
</organism>
<feature type="modified residue" description="4-aspartylphosphate" evidence="5">
    <location>
        <position position="58"/>
    </location>
</feature>
<feature type="domain" description="Sigma-54 factor interaction" evidence="6">
    <location>
        <begin position="150"/>
        <end position="379"/>
    </location>
</feature>
<evidence type="ECO:0000259" key="7">
    <source>
        <dbReference type="PROSITE" id="PS50110"/>
    </source>
</evidence>
<dbReference type="InterPro" id="IPR027417">
    <property type="entry name" value="P-loop_NTPase"/>
</dbReference>
<evidence type="ECO:0000256" key="5">
    <source>
        <dbReference type="PROSITE-ProRule" id="PRU00169"/>
    </source>
</evidence>
<keyword evidence="3" id="KW-0805">Transcription regulation</keyword>
<evidence type="ECO:0000256" key="4">
    <source>
        <dbReference type="ARBA" id="ARBA00023163"/>
    </source>
</evidence>
<evidence type="ECO:0000256" key="1">
    <source>
        <dbReference type="ARBA" id="ARBA00022741"/>
    </source>
</evidence>
<dbReference type="SUPFAM" id="SSF52540">
    <property type="entry name" value="P-loop containing nucleoside triphosphate hydrolases"/>
    <property type="match status" value="1"/>
</dbReference>
<dbReference type="Gene3D" id="1.10.10.60">
    <property type="entry name" value="Homeodomain-like"/>
    <property type="match status" value="1"/>
</dbReference>
<accession>A0ABS0L4M5</accession>
<dbReference type="CDD" id="cd00156">
    <property type="entry name" value="REC"/>
    <property type="match status" value="1"/>
</dbReference>
<keyword evidence="1" id="KW-0547">Nucleotide-binding</keyword>
<dbReference type="InterPro" id="IPR011006">
    <property type="entry name" value="CheY-like_superfamily"/>
</dbReference>
<dbReference type="EMBL" id="JADWYK010000006">
    <property type="protein sequence ID" value="MBG8554327.1"/>
    <property type="molecule type" value="Genomic_DNA"/>
</dbReference>
<dbReference type="RefSeq" id="WP_196955344.1">
    <property type="nucleotide sequence ID" value="NZ_JADWYK010000006.1"/>
</dbReference>
<dbReference type="Pfam" id="PF00072">
    <property type="entry name" value="Response_reg"/>
    <property type="match status" value="1"/>
</dbReference>
<keyword evidence="9" id="KW-1185">Reference proteome</keyword>
<dbReference type="Proteomes" id="UP000601099">
    <property type="component" value="Unassembled WGS sequence"/>
</dbReference>
<evidence type="ECO:0000313" key="8">
    <source>
        <dbReference type="EMBL" id="MBG8554327.1"/>
    </source>
</evidence>
<dbReference type="InterPro" id="IPR009057">
    <property type="entry name" value="Homeodomain-like_sf"/>
</dbReference>
<evidence type="ECO:0000259" key="6">
    <source>
        <dbReference type="PROSITE" id="PS50045"/>
    </source>
</evidence>
<gene>
    <name evidence="8" type="ORF">I5L79_12260</name>
</gene>